<dbReference type="PANTHER" id="PTHR30528">
    <property type="entry name" value="CYTOPLASMIC PROTEIN"/>
    <property type="match status" value="1"/>
</dbReference>
<dbReference type="Proteomes" id="UP001559025">
    <property type="component" value="Unassembled WGS sequence"/>
</dbReference>
<keyword evidence="2" id="KW-1185">Reference proteome</keyword>
<evidence type="ECO:0000313" key="1">
    <source>
        <dbReference type="EMBL" id="MEX4008067.1"/>
    </source>
</evidence>
<gene>
    <name evidence="1" type="ORF">V1479_12185</name>
</gene>
<protein>
    <submittedName>
        <fullName evidence="1">Crosslink repair DNA glycosylase YcaQ family protein</fullName>
    </submittedName>
</protein>
<sequence>MTILVSNRQARRHLLALCGLDGSRTGPMRKDELAATIADLGFVQVDSVNVLERAHHHILFSRSQTYRRRDLQTLVEKDGALFENWTHDASIIPSAFFPYWRHRFEREKQRLRTRWKGHFGTEGFDDDLTRVLAHIADNGPAMARDFEGDKPSSGWWDWHPSKAALEFLWRTGDLAIARREGFQKVYDLTERVIPDDHRRDEVEHDAFVDWACRQALMRLGFATRGEIAAFWALLTPAEVDEWIARNRDELVPVRVESVGNGKPRVCFALPGAAEAAIEANEVQDRVRILSPFDPLLRDRARAERLFGFFYRIEIFVPEAKRQYGYYVYPVLRGEQAVGRIDVKADRESDALVVRAFWPEAGVRNSKALVSKLEAELERLRRFAGVGRVEFIDGWMR</sequence>
<evidence type="ECO:0000313" key="2">
    <source>
        <dbReference type="Proteomes" id="UP001559025"/>
    </source>
</evidence>
<reference evidence="1 2" key="1">
    <citation type="submission" date="2024-01" db="EMBL/GenBank/DDBJ databases">
        <title>New evidence supports the origin of RcGTA from prophage.</title>
        <authorList>
            <person name="Xu Y."/>
            <person name="Liu B."/>
            <person name="Chen F."/>
        </authorList>
    </citation>
    <scope>NUCLEOTIDE SEQUENCE [LARGE SCALE GENOMIC DNA]</scope>
    <source>
        <strain evidence="1 2">CBW1107-2</strain>
    </source>
</reference>
<comment type="caution">
    <text evidence="1">The sequence shown here is derived from an EMBL/GenBank/DDBJ whole genome shotgun (WGS) entry which is preliminary data.</text>
</comment>
<dbReference type="EMBL" id="JAZHFV010000003">
    <property type="protein sequence ID" value="MEX4008067.1"/>
    <property type="molecule type" value="Genomic_DNA"/>
</dbReference>
<organism evidence="1 2">
    <name type="scientific">Neoaquamicrobium sediminum</name>
    <dbReference type="NCBI Taxonomy" id="1849104"/>
    <lineage>
        <taxon>Bacteria</taxon>
        <taxon>Pseudomonadati</taxon>
        <taxon>Pseudomonadota</taxon>
        <taxon>Alphaproteobacteria</taxon>
        <taxon>Hyphomicrobiales</taxon>
        <taxon>Phyllobacteriaceae</taxon>
        <taxon>Neoaquamicrobium</taxon>
    </lineage>
</organism>
<dbReference type="RefSeq" id="WP_173191594.1">
    <property type="nucleotide sequence ID" value="NZ_JABETK010000002.1"/>
</dbReference>
<dbReference type="InterPro" id="IPR009351">
    <property type="entry name" value="AlkZ-like"/>
</dbReference>
<dbReference type="PANTHER" id="PTHR30528:SF0">
    <property type="entry name" value="CYTOPLASMIC PROTEIN"/>
    <property type="match status" value="1"/>
</dbReference>
<accession>A0ABV3WTQ5</accession>
<proteinExistence type="predicted"/>
<dbReference type="Pfam" id="PF06224">
    <property type="entry name" value="AlkZ-like"/>
    <property type="match status" value="1"/>
</dbReference>
<name>A0ABV3WTQ5_9HYPH</name>